<dbReference type="Gene3D" id="3.40.30.10">
    <property type="entry name" value="Glutaredoxin"/>
    <property type="match status" value="1"/>
</dbReference>
<gene>
    <name evidence="3" type="ORF">KFL_000730250</name>
</gene>
<dbReference type="PANTHER" id="PTHR12452:SF0">
    <property type="entry name" value="THIOREDOXIN DOMAIN-CONTAINING PROTEIN 17"/>
    <property type="match status" value="1"/>
</dbReference>
<sequence>MHHAGQGQGPAGRAPARFLSREGAEQWEQTHLRTLAREAVCRWCAIMVLTKVLTAPSASQLNPMLEELSGARHLYVLFLGSPVAEDKPSWCPDCVRGEPEILKSLAASSKHINLLRVYVGDRPTWRDPSHPLRTDPKLSQFIRGVPSLVSWGSDGPLKSLGDQEAQDQELVRQLVG</sequence>
<feature type="domain" description="Thioredoxin" evidence="2">
    <location>
        <begin position="62"/>
        <end position="174"/>
    </location>
</feature>
<dbReference type="InterPro" id="IPR036249">
    <property type="entry name" value="Thioredoxin-like_sf"/>
</dbReference>
<accession>A0A1Y1HZA2</accession>
<dbReference type="GO" id="GO:0005829">
    <property type="term" value="C:cytosol"/>
    <property type="evidence" value="ECO:0000318"/>
    <property type="project" value="GO_Central"/>
</dbReference>
<dbReference type="GO" id="GO:0047134">
    <property type="term" value="F:protein-disulfide reductase [NAD(P)H] activity"/>
    <property type="evidence" value="ECO:0000318"/>
    <property type="project" value="GO_Central"/>
</dbReference>
<dbReference type="InterPro" id="IPR045108">
    <property type="entry name" value="TXNDC17-like"/>
</dbReference>
<evidence type="ECO:0000259" key="2">
    <source>
        <dbReference type="Pfam" id="PF06110"/>
    </source>
</evidence>
<dbReference type="InterPro" id="IPR010357">
    <property type="entry name" value="TXNDC17_dom"/>
</dbReference>
<organism evidence="3 4">
    <name type="scientific">Klebsormidium nitens</name>
    <name type="common">Green alga</name>
    <name type="synonym">Ulothrix nitens</name>
    <dbReference type="NCBI Taxonomy" id="105231"/>
    <lineage>
        <taxon>Eukaryota</taxon>
        <taxon>Viridiplantae</taxon>
        <taxon>Streptophyta</taxon>
        <taxon>Klebsormidiophyceae</taxon>
        <taxon>Klebsormidiales</taxon>
        <taxon>Klebsormidiaceae</taxon>
        <taxon>Klebsormidium</taxon>
    </lineage>
</organism>
<dbReference type="PANTHER" id="PTHR12452">
    <property type="entry name" value="42-9-9 PROTEIN-RELATED"/>
    <property type="match status" value="1"/>
</dbReference>
<dbReference type="OMA" id="FRTDPTY"/>
<dbReference type="SUPFAM" id="SSF52833">
    <property type="entry name" value="Thioredoxin-like"/>
    <property type="match status" value="1"/>
</dbReference>
<keyword evidence="4" id="KW-1185">Reference proteome</keyword>
<dbReference type="AlphaFoldDB" id="A0A1Y1HZA2"/>
<reference evidence="3 4" key="1">
    <citation type="journal article" date="2014" name="Nat. Commun.">
        <title>Klebsormidium flaccidum genome reveals primary factors for plant terrestrial adaptation.</title>
        <authorList>
            <person name="Hori K."/>
            <person name="Maruyama F."/>
            <person name="Fujisawa T."/>
            <person name="Togashi T."/>
            <person name="Yamamoto N."/>
            <person name="Seo M."/>
            <person name="Sato S."/>
            <person name="Yamada T."/>
            <person name="Mori H."/>
            <person name="Tajima N."/>
            <person name="Moriyama T."/>
            <person name="Ikeuchi M."/>
            <person name="Watanabe M."/>
            <person name="Wada H."/>
            <person name="Kobayashi K."/>
            <person name="Saito M."/>
            <person name="Masuda T."/>
            <person name="Sasaki-Sekimoto Y."/>
            <person name="Mashiguchi K."/>
            <person name="Awai K."/>
            <person name="Shimojima M."/>
            <person name="Masuda S."/>
            <person name="Iwai M."/>
            <person name="Nobusawa T."/>
            <person name="Narise T."/>
            <person name="Kondo S."/>
            <person name="Saito H."/>
            <person name="Sato R."/>
            <person name="Murakawa M."/>
            <person name="Ihara Y."/>
            <person name="Oshima-Yamada Y."/>
            <person name="Ohtaka K."/>
            <person name="Satoh M."/>
            <person name="Sonobe K."/>
            <person name="Ishii M."/>
            <person name="Ohtani R."/>
            <person name="Kanamori-Sato M."/>
            <person name="Honoki R."/>
            <person name="Miyazaki D."/>
            <person name="Mochizuki H."/>
            <person name="Umetsu J."/>
            <person name="Higashi K."/>
            <person name="Shibata D."/>
            <person name="Kamiya Y."/>
            <person name="Sato N."/>
            <person name="Nakamura Y."/>
            <person name="Tabata S."/>
            <person name="Ida S."/>
            <person name="Kurokawa K."/>
            <person name="Ohta H."/>
        </authorList>
    </citation>
    <scope>NUCLEOTIDE SEQUENCE [LARGE SCALE GENOMIC DNA]</scope>
    <source>
        <strain evidence="3 4">NIES-2285</strain>
    </source>
</reference>
<evidence type="ECO:0000256" key="1">
    <source>
        <dbReference type="ARBA" id="ARBA00008987"/>
    </source>
</evidence>
<dbReference type="OrthoDB" id="78947at2759"/>
<dbReference type="STRING" id="105231.A0A1Y1HZA2"/>
<comment type="similarity">
    <text evidence="1">Belongs to the thioredoxin family.</text>
</comment>
<name>A0A1Y1HZA2_KLENI</name>
<dbReference type="Pfam" id="PF06110">
    <property type="entry name" value="TXD17-like_Trx"/>
    <property type="match status" value="1"/>
</dbReference>
<evidence type="ECO:0000313" key="4">
    <source>
        <dbReference type="Proteomes" id="UP000054558"/>
    </source>
</evidence>
<protein>
    <recommendedName>
        <fullName evidence="2">Thioredoxin domain-containing protein</fullName>
    </recommendedName>
</protein>
<dbReference type="EMBL" id="DF237022">
    <property type="protein sequence ID" value="GAQ81188.1"/>
    <property type="molecule type" value="Genomic_DNA"/>
</dbReference>
<proteinExistence type="inferred from homology"/>
<evidence type="ECO:0000313" key="3">
    <source>
        <dbReference type="EMBL" id="GAQ81188.1"/>
    </source>
</evidence>
<dbReference type="Proteomes" id="UP000054558">
    <property type="component" value="Unassembled WGS sequence"/>
</dbReference>